<comment type="caution">
    <text evidence="12">The sequence shown here is derived from an EMBL/GenBank/DDBJ whole genome shotgun (WGS) entry which is preliminary data.</text>
</comment>
<keyword evidence="13" id="KW-1185">Reference proteome</keyword>
<keyword evidence="5" id="KW-1003">Cell membrane</keyword>
<evidence type="ECO:0000256" key="9">
    <source>
        <dbReference type="ARBA" id="ARBA00022970"/>
    </source>
</evidence>
<evidence type="ECO:0000313" key="13">
    <source>
        <dbReference type="Proteomes" id="UP000577362"/>
    </source>
</evidence>
<keyword evidence="6" id="KW-0547">Nucleotide-binding</keyword>
<comment type="similarity">
    <text evidence="2">Belongs to the ABC transporter superfamily.</text>
</comment>
<evidence type="ECO:0000259" key="11">
    <source>
        <dbReference type="PROSITE" id="PS50893"/>
    </source>
</evidence>
<dbReference type="SMART" id="SM00382">
    <property type="entry name" value="AAA"/>
    <property type="match status" value="1"/>
</dbReference>
<dbReference type="GO" id="GO:0016887">
    <property type="term" value="F:ATP hydrolysis activity"/>
    <property type="evidence" value="ECO:0007669"/>
    <property type="project" value="InterPro"/>
</dbReference>
<dbReference type="SMART" id="SM00930">
    <property type="entry name" value="NIL"/>
    <property type="match status" value="1"/>
</dbReference>
<dbReference type="InterPro" id="IPR003439">
    <property type="entry name" value="ABC_transporter-like_ATP-bd"/>
</dbReference>
<evidence type="ECO:0000256" key="5">
    <source>
        <dbReference type="ARBA" id="ARBA00022475"/>
    </source>
</evidence>
<evidence type="ECO:0000256" key="3">
    <source>
        <dbReference type="ARBA" id="ARBA00020019"/>
    </source>
</evidence>
<dbReference type="PROSITE" id="PS00211">
    <property type="entry name" value="ABC_TRANSPORTER_1"/>
    <property type="match status" value="1"/>
</dbReference>
<dbReference type="InterPro" id="IPR045865">
    <property type="entry name" value="ACT-like_dom_sf"/>
</dbReference>
<accession>A0A840C4G2</accession>
<dbReference type="FunFam" id="3.40.50.300:FF:000056">
    <property type="entry name" value="Cell division ATP-binding protein FtsE"/>
    <property type="match status" value="1"/>
</dbReference>
<dbReference type="PROSITE" id="PS50893">
    <property type="entry name" value="ABC_TRANSPORTER_2"/>
    <property type="match status" value="1"/>
</dbReference>
<dbReference type="PANTHER" id="PTHR43166:SF30">
    <property type="entry name" value="METHIONINE IMPORT ATP-BINDING PROTEIN METN"/>
    <property type="match status" value="1"/>
</dbReference>
<name>A0A840C4G2_9HYPH</name>
<evidence type="ECO:0000256" key="2">
    <source>
        <dbReference type="ARBA" id="ARBA00005417"/>
    </source>
</evidence>
<dbReference type="PANTHER" id="PTHR43166">
    <property type="entry name" value="AMINO ACID IMPORT ATP-BINDING PROTEIN"/>
    <property type="match status" value="1"/>
</dbReference>
<keyword evidence="9" id="KW-0029">Amino-acid transport</keyword>
<dbReference type="Pfam" id="PF00005">
    <property type="entry name" value="ABC_tran"/>
    <property type="match status" value="1"/>
</dbReference>
<sequence length="370" mass="38889">MTVNAHSPIAADAAIPASDEAEDAIIRFEGVAKSFPARKSSAAVHALAGIDLAVPRSSVVGVIGRSGAGKSTLIRLVNGLEKPTAGRVIVDGTDVAGLGEGALRSVRRSIGMVFQHFNLLSSRTVFDNVALPLEIAGTDAATIKARVTPLLDLVGLADKRGRYPAELSGGQKQRVGIARALATQPKVLLSDEATSALDPETTRSILDLLGTINRELGLTILLITHEMAVIRAIAQRVAVLDAGRIVEQGDVFDLFTRPQHETTRSFLAAESGRELPAFVADQIQAEPIPGGQVVVRIVFRGPFATHPVLSQVTRELGIDVNILGGAVDSIAGRPFGTLIVGLPNDGTSLDKALAFLKERDLDTEVLGHVA</sequence>
<reference evidence="12 13" key="1">
    <citation type="submission" date="2020-08" db="EMBL/GenBank/DDBJ databases">
        <title>Genomic Encyclopedia of Type Strains, Phase IV (KMG-IV): sequencing the most valuable type-strain genomes for metagenomic binning, comparative biology and taxonomic classification.</title>
        <authorList>
            <person name="Goeker M."/>
        </authorList>
    </citation>
    <scope>NUCLEOTIDE SEQUENCE [LARGE SCALE GENOMIC DNA]</scope>
    <source>
        <strain evidence="12 13">DSM 103737</strain>
    </source>
</reference>
<evidence type="ECO:0000256" key="10">
    <source>
        <dbReference type="ARBA" id="ARBA00023136"/>
    </source>
</evidence>
<dbReference type="Gene3D" id="3.30.70.260">
    <property type="match status" value="1"/>
</dbReference>
<keyword evidence="4" id="KW-0813">Transport</keyword>
<keyword evidence="7 12" id="KW-0067">ATP-binding</keyword>
<dbReference type="AlphaFoldDB" id="A0A840C4G2"/>
<feature type="domain" description="ABC transporter" evidence="11">
    <location>
        <begin position="26"/>
        <end position="267"/>
    </location>
</feature>
<dbReference type="CDD" id="cd03258">
    <property type="entry name" value="ABC_MetN_methionine_transporter"/>
    <property type="match status" value="1"/>
</dbReference>
<protein>
    <recommendedName>
        <fullName evidence="3">Cell division ATP-binding protein FtsE</fullName>
    </recommendedName>
</protein>
<dbReference type="InterPro" id="IPR017871">
    <property type="entry name" value="ABC_transporter-like_CS"/>
</dbReference>
<evidence type="ECO:0000256" key="7">
    <source>
        <dbReference type="ARBA" id="ARBA00022840"/>
    </source>
</evidence>
<dbReference type="GO" id="GO:0005524">
    <property type="term" value="F:ATP binding"/>
    <property type="evidence" value="ECO:0007669"/>
    <property type="project" value="UniProtKB-KW"/>
</dbReference>
<dbReference type="GO" id="GO:0006865">
    <property type="term" value="P:amino acid transport"/>
    <property type="evidence" value="ECO:0007669"/>
    <property type="project" value="UniProtKB-KW"/>
</dbReference>
<dbReference type="Gene3D" id="3.40.50.300">
    <property type="entry name" value="P-loop containing nucleotide triphosphate hydrolases"/>
    <property type="match status" value="1"/>
</dbReference>
<evidence type="ECO:0000256" key="4">
    <source>
        <dbReference type="ARBA" id="ARBA00022448"/>
    </source>
</evidence>
<dbReference type="Proteomes" id="UP000577362">
    <property type="component" value="Unassembled WGS sequence"/>
</dbReference>
<keyword evidence="8" id="KW-1278">Translocase</keyword>
<proteinExistence type="inferred from homology"/>
<dbReference type="EMBL" id="JACIEN010000002">
    <property type="protein sequence ID" value="MBB4017297.1"/>
    <property type="molecule type" value="Genomic_DNA"/>
</dbReference>
<comment type="function">
    <text evidence="1">Part of the ABC transporter FtsEX involved in cellular division. Important for assembly or stability of the septal ring.</text>
</comment>
<dbReference type="RefSeq" id="WP_019400216.1">
    <property type="nucleotide sequence ID" value="NZ_JACIEN010000002.1"/>
</dbReference>
<evidence type="ECO:0000256" key="8">
    <source>
        <dbReference type="ARBA" id="ARBA00022967"/>
    </source>
</evidence>
<gene>
    <name evidence="12" type="ORF">GGR16_002326</name>
</gene>
<evidence type="ECO:0000256" key="6">
    <source>
        <dbReference type="ARBA" id="ARBA00022741"/>
    </source>
</evidence>
<dbReference type="SUPFAM" id="SSF55021">
    <property type="entry name" value="ACT-like"/>
    <property type="match status" value="1"/>
</dbReference>
<keyword evidence="10" id="KW-0472">Membrane</keyword>
<dbReference type="InterPro" id="IPR027417">
    <property type="entry name" value="P-loop_NTPase"/>
</dbReference>
<dbReference type="GO" id="GO:0005886">
    <property type="term" value="C:plasma membrane"/>
    <property type="evidence" value="ECO:0007669"/>
    <property type="project" value="UniProtKB-ARBA"/>
</dbReference>
<dbReference type="InterPro" id="IPR041701">
    <property type="entry name" value="MetN_ABC"/>
</dbReference>
<evidence type="ECO:0000313" key="12">
    <source>
        <dbReference type="EMBL" id="MBB4017297.1"/>
    </source>
</evidence>
<evidence type="ECO:0000256" key="1">
    <source>
        <dbReference type="ARBA" id="ARBA00002579"/>
    </source>
</evidence>
<dbReference type="SUPFAM" id="SSF52540">
    <property type="entry name" value="P-loop containing nucleoside triphosphate hydrolases"/>
    <property type="match status" value="1"/>
</dbReference>
<dbReference type="Pfam" id="PF09383">
    <property type="entry name" value="NIL"/>
    <property type="match status" value="1"/>
</dbReference>
<organism evidence="12 13">
    <name type="scientific">Chelatococcus caeni</name>
    <dbReference type="NCBI Taxonomy" id="1348468"/>
    <lineage>
        <taxon>Bacteria</taxon>
        <taxon>Pseudomonadati</taxon>
        <taxon>Pseudomonadota</taxon>
        <taxon>Alphaproteobacteria</taxon>
        <taxon>Hyphomicrobiales</taxon>
        <taxon>Chelatococcaceae</taxon>
        <taxon>Chelatococcus</taxon>
    </lineage>
</organism>
<dbReference type="InterPro" id="IPR018449">
    <property type="entry name" value="NIL_domain"/>
</dbReference>
<dbReference type="InterPro" id="IPR003593">
    <property type="entry name" value="AAA+_ATPase"/>
</dbReference>
<dbReference type="InterPro" id="IPR050086">
    <property type="entry name" value="MetN_ABC_transporter-like"/>
</dbReference>